<dbReference type="PROSITE" id="PS00409">
    <property type="entry name" value="PROKAR_NTER_METHYL"/>
    <property type="match status" value="1"/>
</dbReference>
<reference evidence="2" key="1">
    <citation type="submission" date="2020-04" db="EMBL/GenBank/DDBJ databases">
        <authorList>
            <person name="Zhang T."/>
        </authorList>
    </citation>
    <scope>NUCLEOTIDE SEQUENCE</scope>
    <source>
        <strain evidence="2">HKST-UBA14</strain>
    </source>
</reference>
<gene>
    <name evidence="2" type="ORF">KC909_04260</name>
</gene>
<dbReference type="InterPro" id="IPR012902">
    <property type="entry name" value="N_methyl_site"/>
</dbReference>
<name>A0A955L629_9BACT</name>
<dbReference type="Gene3D" id="3.30.700.10">
    <property type="entry name" value="Glycoprotein, Type 4 Pilin"/>
    <property type="match status" value="1"/>
</dbReference>
<keyword evidence="1" id="KW-0472">Membrane</keyword>
<dbReference type="EMBL" id="JAGQLK010000088">
    <property type="protein sequence ID" value="MCA9383555.1"/>
    <property type="molecule type" value="Genomic_DNA"/>
</dbReference>
<accession>A0A955L629</accession>
<protein>
    <submittedName>
        <fullName evidence="2">Prepilin-type N-terminal cleavage/methylation domain-containing protein</fullName>
    </submittedName>
</protein>
<keyword evidence="1" id="KW-1133">Transmembrane helix</keyword>
<proteinExistence type="predicted"/>
<organism evidence="2 3">
    <name type="scientific">Candidatus Dojkabacteria bacterium</name>
    <dbReference type="NCBI Taxonomy" id="2099670"/>
    <lineage>
        <taxon>Bacteria</taxon>
        <taxon>Candidatus Dojkabacteria</taxon>
    </lineage>
</organism>
<dbReference type="Pfam" id="PF07963">
    <property type="entry name" value="N_methyl"/>
    <property type="match status" value="1"/>
</dbReference>
<sequence>MNTKKLKGFTLIEVLVVIAIIAILAAVTIIALNPAENIQDARDTERNSEVTQILNGISQWIVDGGSITTLSLTACGSGTDNLGTGTGNIDLTSQLTPTYMVAIPTDPQGGTDADTGYDICDEGNDRVTISAPNAENGTISVSR</sequence>
<dbReference type="SUPFAM" id="SSF54523">
    <property type="entry name" value="Pili subunits"/>
    <property type="match status" value="1"/>
</dbReference>
<comment type="caution">
    <text evidence="2">The sequence shown here is derived from an EMBL/GenBank/DDBJ whole genome shotgun (WGS) entry which is preliminary data.</text>
</comment>
<evidence type="ECO:0000313" key="3">
    <source>
        <dbReference type="Proteomes" id="UP000783287"/>
    </source>
</evidence>
<reference evidence="2" key="2">
    <citation type="journal article" date="2021" name="Microbiome">
        <title>Successional dynamics and alternative stable states in a saline activated sludge microbial community over 9 years.</title>
        <authorList>
            <person name="Wang Y."/>
            <person name="Ye J."/>
            <person name="Ju F."/>
            <person name="Liu L."/>
            <person name="Boyd J.A."/>
            <person name="Deng Y."/>
            <person name="Parks D.H."/>
            <person name="Jiang X."/>
            <person name="Yin X."/>
            <person name="Woodcroft B.J."/>
            <person name="Tyson G.W."/>
            <person name="Hugenholtz P."/>
            <person name="Polz M.F."/>
            <person name="Zhang T."/>
        </authorList>
    </citation>
    <scope>NUCLEOTIDE SEQUENCE</scope>
    <source>
        <strain evidence="2">HKST-UBA14</strain>
    </source>
</reference>
<dbReference type="Proteomes" id="UP000783287">
    <property type="component" value="Unassembled WGS sequence"/>
</dbReference>
<feature type="transmembrane region" description="Helical" evidence="1">
    <location>
        <begin position="12"/>
        <end position="32"/>
    </location>
</feature>
<evidence type="ECO:0000313" key="2">
    <source>
        <dbReference type="EMBL" id="MCA9383555.1"/>
    </source>
</evidence>
<dbReference type="InterPro" id="IPR045584">
    <property type="entry name" value="Pilin-like"/>
</dbReference>
<dbReference type="NCBIfam" id="TIGR02532">
    <property type="entry name" value="IV_pilin_GFxxxE"/>
    <property type="match status" value="1"/>
</dbReference>
<dbReference type="AlphaFoldDB" id="A0A955L629"/>
<evidence type="ECO:0000256" key="1">
    <source>
        <dbReference type="SAM" id="Phobius"/>
    </source>
</evidence>
<keyword evidence="1" id="KW-0812">Transmembrane</keyword>